<comment type="caution">
    <text evidence="5">The sequence shown here is derived from an EMBL/GenBank/DDBJ whole genome shotgun (WGS) entry which is preliminary data.</text>
</comment>
<protein>
    <submittedName>
        <fullName evidence="5">MarR family winged helix-turn-helix transcriptional regulator</fullName>
    </submittedName>
</protein>
<dbReference type="Pfam" id="PF12802">
    <property type="entry name" value="MarR_2"/>
    <property type="match status" value="1"/>
</dbReference>
<evidence type="ECO:0000256" key="2">
    <source>
        <dbReference type="ARBA" id="ARBA00023125"/>
    </source>
</evidence>
<keyword evidence="1" id="KW-0805">Transcription regulation</keyword>
<evidence type="ECO:0000259" key="4">
    <source>
        <dbReference type="PROSITE" id="PS50995"/>
    </source>
</evidence>
<dbReference type="PROSITE" id="PS50995">
    <property type="entry name" value="HTH_MARR_2"/>
    <property type="match status" value="1"/>
</dbReference>
<sequence length="195" mass="22373">MTEDKTPENVQYDEPFDKIQGIDNIKENSDRQPAGKVDYTIDLQSFLPYRMYRLAAQMSQAGNKLSSLLAETGVPIGEREWRVISVLGSYGGLTNGHVADALKTDAATVTRAVKVLKKLNFVDTRFSKRDRRKQLIYLTPEGAAFHDLITPKRIETGELIESCFSYSEKEQLHHLLNKLDRHLHHLENEQEDEWE</sequence>
<dbReference type="Gene3D" id="1.10.10.10">
    <property type="entry name" value="Winged helix-like DNA-binding domain superfamily/Winged helix DNA-binding domain"/>
    <property type="match status" value="1"/>
</dbReference>
<evidence type="ECO:0000313" key="6">
    <source>
        <dbReference type="Proteomes" id="UP001548189"/>
    </source>
</evidence>
<dbReference type="PRINTS" id="PR00598">
    <property type="entry name" value="HTHMARR"/>
</dbReference>
<name>A0ABV2BQQ1_9GAMM</name>
<keyword evidence="6" id="KW-1185">Reference proteome</keyword>
<evidence type="ECO:0000313" key="5">
    <source>
        <dbReference type="EMBL" id="MET1254254.1"/>
    </source>
</evidence>
<gene>
    <name evidence="5" type="ORF">ABVT43_03840</name>
</gene>
<dbReference type="InterPro" id="IPR036390">
    <property type="entry name" value="WH_DNA-bd_sf"/>
</dbReference>
<accession>A0ABV2BQQ1</accession>
<dbReference type="SUPFAM" id="SSF46785">
    <property type="entry name" value="Winged helix' DNA-binding domain"/>
    <property type="match status" value="1"/>
</dbReference>
<evidence type="ECO:0000256" key="1">
    <source>
        <dbReference type="ARBA" id="ARBA00023015"/>
    </source>
</evidence>
<keyword evidence="3" id="KW-0804">Transcription</keyword>
<dbReference type="SMART" id="SM00347">
    <property type="entry name" value="HTH_MARR"/>
    <property type="match status" value="1"/>
</dbReference>
<dbReference type="EMBL" id="JBEVCJ010000003">
    <property type="protein sequence ID" value="MET1254254.1"/>
    <property type="molecule type" value="Genomic_DNA"/>
</dbReference>
<dbReference type="InterPro" id="IPR036388">
    <property type="entry name" value="WH-like_DNA-bd_sf"/>
</dbReference>
<proteinExistence type="predicted"/>
<dbReference type="PANTHER" id="PTHR42756">
    <property type="entry name" value="TRANSCRIPTIONAL REGULATOR, MARR"/>
    <property type="match status" value="1"/>
</dbReference>
<dbReference type="InterPro" id="IPR000835">
    <property type="entry name" value="HTH_MarR-typ"/>
</dbReference>
<dbReference type="Proteomes" id="UP001548189">
    <property type="component" value="Unassembled WGS sequence"/>
</dbReference>
<dbReference type="RefSeq" id="WP_353873811.1">
    <property type="nucleotide sequence ID" value="NZ_JBEVCJ010000003.1"/>
</dbReference>
<evidence type="ECO:0000256" key="3">
    <source>
        <dbReference type="ARBA" id="ARBA00023163"/>
    </source>
</evidence>
<keyword evidence="2" id="KW-0238">DNA-binding</keyword>
<dbReference type="PANTHER" id="PTHR42756:SF1">
    <property type="entry name" value="TRANSCRIPTIONAL REPRESSOR OF EMRAB OPERON"/>
    <property type="match status" value="1"/>
</dbReference>
<organism evidence="5 6">
    <name type="scientific">Aliikangiella maris</name>
    <dbReference type="NCBI Taxonomy" id="3162458"/>
    <lineage>
        <taxon>Bacteria</taxon>
        <taxon>Pseudomonadati</taxon>
        <taxon>Pseudomonadota</taxon>
        <taxon>Gammaproteobacteria</taxon>
        <taxon>Oceanospirillales</taxon>
        <taxon>Pleioneaceae</taxon>
        <taxon>Aliikangiella</taxon>
    </lineage>
</organism>
<feature type="domain" description="HTH marR-type" evidence="4">
    <location>
        <begin position="44"/>
        <end position="181"/>
    </location>
</feature>
<reference evidence="5 6" key="1">
    <citation type="submission" date="2024-06" db="EMBL/GenBank/DDBJ databases">
        <authorList>
            <person name="Li F."/>
        </authorList>
    </citation>
    <scope>NUCLEOTIDE SEQUENCE [LARGE SCALE GENOMIC DNA]</scope>
    <source>
        <strain evidence="5 6">GXAS 311</strain>
    </source>
</reference>